<reference evidence="1" key="1">
    <citation type="submission" date="2023-04" db="EMBL/GenBank/DDBJ databases">
        <title>Genome dynamics across the evolutionary transition to endosymbiosis.</title>
        <authorList>
            <person name="Siozios S."/>
            <person name="Nadal-Jimenez P."/>
            <person name="Azagi T."/>
            <person name="Sprong H."/>
            <person name="Frost C.L."/>
            <person name="Parratt S.R."/>
            <person name="Taylor G."/>
            <person name="Brettell L."/>
            <person name="Lew K.C."/>
            <person name="Croft L."/>
            <person name="King K.C."/>
            <person name="Brockhurst M.A."/>
            <person name="Hypsa V."/>
            <person name="Novakova E."/>
            <person name="Darby A.C."/>
            <person name="Hurst G.D.D."/>
        </authorList>
    </citation>
    <scope>NUCLEOTIDE SEQUENCE</scope>
    <source>
        <strain evidence="1">ANv_CAN</strain>
        <plasmid evidence="1">paNv_CAN7</plasmid>
    </source>
</reference>
<gene>
    <name evidence="1" type="ORF">QE258_25610</name>
</gene>
<proteinExistence type="predicted"/>
<organism evidence="1 2">
    <name type="scientific">Arsenophonus nasoniae</name>
    <name type="common">son-killer infecting Nasonia vitripennis</name>
    <dbReference type="NCBI Taxonomy" id="638"/>
    <lineage>
        <taxon>Bacteria</taxon>
        <taxon>Pseudomonadati</taxon>
        <taxon>Pseudomonadota</taxon>
        <taxon>Gammaproteobacteria</taxon>
        <taxon>Enterobacterales</taxon>
        <taxon>Morganellaceae</taxon>
        <taxon>Arsenophonus</taxon>
    </lineage>
</organism>
<dbReference type="Proteomes" id="UP001177592">
    <property type="component" value="Plasmid paNv_CAN7"/>
</dbReference>
<dbReference type="Pfam" id="PF02534">
    <property type="entry name" value="T4SS-DNA_transf"/>
    <property type="match status" value="1"/>
</dbReference>
<protein>
    <submittedName>
        <fullName evidence="1">Type IV secretory system conjugative DNA transfer family protein</fullName>
    </submittedName>
</protein>
<name>A0ABY8NWI2_9GAMM</name>
<accession>A0ABY8NWI2</accession>
<dbReference type="EMBL" id="CP123530">
    <property type="protein sequence ID" value="WGM08747.1"/>
    <property type="molecule type" value="Genomic_DNA"/>
</dbReference>
<keyword evidence="2" id="KW-1185">Reference proteome</keyword>
<geneLocation type="plasmid" evidence="1 2">
    <name>paNv_CAN7</name>
</geneLocation>
<evidence type="ECO:0000313" key="2">
    <source>
        <dbReference type="Proteomes" id="UP001177592"/>
    </source>
</evidence>
<evidence type="ECO:0000313" key="1">
    <source>
        <dbReference type="EMBL" id="WGM08747.1"/>
    </source>
</evidence>
<dbReference type="InterPro" id="IPR003688">
    <property type="entry name" value="TraG/VirD4"/>
</dbReference>
<dbReference type="RefSeq" id="WP_280632580.1">
    <property type="nucleotide sequence ID" value="NZ_CP123530.1"/>
</dbReference>
<keyword evidence="1" id="KW-0614">Plasmid</keyword>
<sequence length="64" mass="7113">MKNIKNGVFIKTDFVSMGAFTRAGKGAGIVIPNLLAFNDSMIVLDMKGEHKKTKKHFDNDLFLV</sequence>